<organism evidence="1 2">
    <name type="scientific">Citrobacter freundii</name>
    <dbReference type="NCBI Taxonomy" id="546"/>
    <lineage>
        <taxon>Bacteria</taxon>
        <taxon>Pseudomonadati</taxon>
        <taxon>Pseudomonadota</taxon>
        <taxon>Gammaproteobacteria</taxon>
        <taxon>Enterobacterales</taxon>
        <taxon>Enterobacteriaceae</taxon>
        <taxon>Citrobacter</taxon>
        <taxon>Citrobacter freundii complex</taxon>
    </lineage>
</organism>
<evidence type="ECO:0000313" key="2">
    <source>
        <dbReference type="Proteomes" id="UP001164536"/>
    </source>
</evidence>
<gene>
    <name evidence="1" type="ORF">O4000_29040</name>
</gene>
<proteinExistence type="predicted"/>
<protein>
    <submittedName>
        <fullName evidence="1">Adenylosuccinate synthase</fullName>
    </submittedName>
</protein>
<keyword evidence="1" id="KW-0614">Plasmid</keyword>
<keyword evidence="2" id="KW-1185">Reference proteome</keyword>
<accession>A0ABY7L9V5</accession>
<geneLocation type="plasmid" evidence="1 2">
    <name>unnamed5</name>
</geneLocation>
<evidence type="ECO:0000313" key="1">
    <source>
        <dbReference type="EMBL" id="WAZ60662.1"/>
    </source>
</evidence>
<name>A0ABY7L9V5_CITFR</name>
<reference evidence="1" key="1">
    <citation type="submission" date="2022-12" db="EMBL/GenBank/DDBJ databases">
        <title>2953647.</title>
        <authorList>
            <person name="Hergert J."/>
            <person name="Casey R."/>
            <person name="Wagner J."/>
            <person name="Young E.L."/>
            <person name="Oakeson K.F."/>
        </authorList>
    </citation>
    <scope>NUCLEOTIDE SEQUENCE</scope>
    <source>
        <strain evidence="1">2953647</strain>
        <plasmid evidence="1">unnamed5</plasmid>
    </source>
</reference>
<dbReference type="Proteomes" id="UP001164536">
    <property type="component" value="Plasmid unnamed5"/>
</dbReference>
<dbReference type="RefSeq" id="WP_269521563.1">
    <property type="nucleotide sequence ID" value="NZ_CP114569.1"/>
</dbReference>
<dbReference type="EMBL" id="CP114569">
    <property type="protein sequence ID" value="WAZ60662.1"/>
    <property type="molecule type" value="Genomic_DNA"/>
</dbReference>
<sequence length="227" mass="26106">MTHDELNQIAKRWLLRAVSAKGPGCKVAFVEVGAVGDTERADAWGYRWGSHEGSVLVESKVSRADFLRDKHKPHRQAGKGLGDYRYYICPEGIITPDDLPERWGLLWVNKRGHVKIMAGHICCLMSCSWGEMRDLISKWKHECNIDAERSLMAYMVARVGDPDALLQEQRGYLRLNQKQATRIIELEKGERRYRNEIARLRHTLERNGWEDPRANTSAIPRKLDSIL</sequence>